<keyword evidence="6" id="KW-0812">Transmembrane</keyword>
<dbReference type="Proteomes" id="UP001044222">
    <property type="component" value="Chromosome 17"/>
</dbReference>
<dbReference type="PANTHER" id="PTHR24252">
    <property type="entry name" value="ACROSIN-RELATED"/>
    <property type="match status" value="1"/>
</dbReference>
<sequence>MASWKCICVLAVVVLTATGSHSQSVCGNATLNTRIVGGENAPPGSWPWQASLHLQGSHACGGSLINNQWVLSAAHCFNDHSNPADWGVYLGRQFQNGDNPNEVFRTVLSITTHPSYSQATNDNDIALLELSSAVSFTDYIQPVCLAADSSIVGAGVDTWVTGFGTLSEGGSLANTLQEVDVLVVSNSQCAADYGDISITNNMICAGVAQGGKDSCQGDSGGPMVNKQVSVWVQSGIVSFGNGCARPNIPGVYARVSQYESWITSQVNGPTPGFVSLSLPGSAARPLLHFLLSLLPVFLSVFVLSGWGQ</sequence>
<protein>
    <recommendedName>
        <fullName evidence="8">Peptidase S1 domain-containing protein</fullName>
    </recommendedName>
</protein>
<dbReference type="InterPro" id="IPR033116">
    <property type="entry name" value="TRYPSIN_SER"/>
</dbReference>
<dbReference type="GO" id="GO:0004252">
    <property type="term" value="F:serine-type endopeptidase activity"/>
    <property type="evidence" value="ECO:0007669"/>
    <property type="project" value="InterPro"/>
</dbReference>
<dbReference type="AlphaFoldDB" id="A0A9D3LJC2"/>
<dbReference type="SUPFAM" id="SSF50494">
    <property type="entry name" value="Trypsin-like serine proteases"/>
    <property type="match status" value="1"/>
</dbReference>
<reference evidence="9" key="1">
    <citation type="submission" date="2021-01" db="EMBL/GenBank/DDBJ databases">
        <title>A chromosome-scale assembly of European eel, Anguilla anguilla.</title>
        <authorList>
            <person name="Henkel C."/>
            <person name="Jong-Raadsen S.A."/>
            <person name="Dufour S."/>
            <person name="Weltzien F.-A."/>
            <person name="Palstra A.P."/>
            <person name="Pelster B."/>
            <person name="Spaink H.P."/>
            <person name="Van Den Thillart G.E."/>
            <person name="Jansen H."/>
            <person name="Zahm M."/>
            <person name="Klopp C."/>
            <person name="Cedric C."/>
            <person name="Louis A."/>
            <person name="Berthelot C."/>
            <person name="Parey E."/>
            <person name="Roest Crollius H."/>
            <person name="Montfort J."/>
            <person name="Robinson-Rechavi M."/>
            <person name="Bucao C."/>
            <person name="Bouchez O."/>
            <person name="Gislard M."/>
            <person name="Lluch J."/>
            <person name="Milhes M."/>
            <person name="Lampietro C."/>
            <person name="Lopez Roques C."/>
            <person name="Donnadieu C."/>
            <person name="Braasch I."/>
            <person name="Desvignes T."/>
            <person name="Postlethwait J."/>
            <person name="Bobe J."/>
            <person name="Guiguen Y."/>
            <person name="Dirks R."/>
        </authorList>
    </citation>
    <scope>NUCLEOTIDE SEQUENCE</scope>
    <source>
        <strain evidence="9">Tag_6206</strain>
        <tissue evidence="9">Liver</tissue>
    </source>
</reference>
<feature type="domain" description="Peptidase S1" evidence="8">
    <location>
        <begin position="35"/>
        <end position="267"/>
    </location>
</feature>
<keyword evidence="6" id="KW-1133">Transmembrane helix</keyword>
<keyword evidence="2 5" id="KW-0378">Hydrolase</keyword>
<evidence type="ECO:0000256" key="4">
    <source>
        <dbReference type="ARBA" id="ARBA00023157"/>
    </source>
</evidence>
<evidence type="ECO:0000259" key="8">
    <source>
        <dbReference type="PROSITE" id="PS50240"/>
    </source>
</evidence>
<keyword evidence="3 5" id="KW-0720">Serine protease</keyword>
<feature type="signal peptide" evidence="7">
    <location>
        <begin position="1"/>
        <end position="22"/>
    </location>
</feature>
<dbReference type="InterPro" id="IPR018114">
    <property type="entry name" value="TRYPSIN_HIS"/>
</dbReference>
<dbReference type="InterPro" id="IPR009003">
    <property type="entry name" value="Peptidase_S1_PA"/>
</dbReference>
<feature type="chain" id="PRO_5039324687" description="Peptidase S1 domain-containing protein" evidence="7">
    <location>
        <begin position="23"/>
        <end position="308"/>
    </location>
</feature>
<gene>
    <name evidence="9" type="ORF">ANANG_G00286430</name>
</gene>
<keyword evidence="6" id="KW-0472">Membrane</keyword>
<dbReference type="PRINTS" id="PR00722">
    <property type="entry name" value="CHYMOTRYPSIN"/>
</dbReference>
<dbReference type="PROSITE" id="PS00134">
    <property type="entry name" value="TRYPSIN_HIS"/>
    <property type="match status" value="1"/>
</dbReference>
<dbReference type="InterPro" id="IPR043504">
    <property type="entry name" value="Peptidase_S1_PA_chymotrypsin"/>
</dbReference>
<name>A0A9D3LJC2_ANGAN</name>
<accession>A0A9D3LJC2</accession>
<dbReference type="Gene3D" id="2.40.10.10">
    <property type="entry name" value="Trypsin-like serine proteases"/>
    <property type="match status" value="1"/>
</dbReference>
<evidence type="ECO:0000256" key="5">
    <source>
        <dbReference type="RuleBase" id="RU363034"/>
    </source>
</evidence>
<keyword evidence="4" id="KW-1015">Disulfide bond</keyword>
<dbReference type="PANTHER" id="PTHR24252:SF7">
    <property type="entry name" value="HYALIN"/>
    <property type="match status" value="1"/>
</dbReference>
<dbReference type="Pfam" id="PF00089">
    <property type="entry name" value="Trypsin"/>
    <property type="match status" value="1"/>
</dbReference>
<organism evidence="9 10">
    <name type="scientific">Anguilla anguilla</name>
    <name type="common">European freshwater eel</name>
    <name type="synonym">Muraena anguilla</name>
    <dbReference type="NCBI Taxonomy" id="7936"/>
    <lineage>
        <taxon>Eukaryota</taxon>
        <taxon>Metazoa</taxon>
        <taxon>Chordata</taxon>
        <taxon>Craniata</taxon>
        <taxon>Vertebrata</taxon>
        <taxon>Euteleostomi</taxon>
        <taxon>Actinopterygii</taxon>
        <taxon>Neopterygii</taxon>
        <taxon>Teleostei</taxon>
        <taxon>Anguilliformes</taxon>
        <taxon>Anguillidae</taxon>
        <taxon>Anguilla</taxon>
    </lineage>
</organism>
<dbReference type="FunFam" id="2.40.10.10:FF:000057">
    <property type="entry name" value="Zgc:100868"/>
    <property type="match status" value="1"/>
</dbReference>
<dbReference type="InterPro" id="IPR001254">
    <property type="entry name" value="Trypsin_dom"/>
</dbReference>
<keyword evidence="10" id="KW-1185">Reference proteome</keyword>
<evidence type="ECO:0000313" key="9">
    <source>
        <dbReference type="EMBL" id="KAG5831995.1"/>
    </source>
</evidence>
<evidence type="ECO:0000256" key="6">
    <source>
        <dbReference type="SAM" id="Phobius"/>
    </source>
</evidence>
<proteinExistence type="predicted"/>
<feature type="transmembrane region" description="Helical" evidence="6">
    <location>
        <begin position="286"/>
        <end position="306"/>
    </location>
</feature>
<dbReference type="GO" id="GO:0006508">
    <property type="term" value="P:proteolysis"/>
    <property type="evidence" value="ECO:0007669"/>
    <property type="project" value="UniProtKB-KW"/>
</dbReference>
<dbReference type="PROSITE" id="PS00135">
    <property type="entry name" value="TRYPSIN_SER"/>
    <property type="match status" value="1"/>
</dbReference>
<dbReference type="InterPro" id="IPR001314">
    <property type="entry name" value="Peptidase_S1A"/>
</dbReference>
<dbReference type="EMBL" id="JAFIRN010000017">
    <property type="protein sequence ID" value="KAG5831995.1"/>
    <property type="molecule type" value="Genomic_DNA"/>
</dbReference>
<dbReference type="SMART" id="SM00020">
    <property type="entry name" value="Tryp_SPc"/>
    <property type="match status" value="1"/>
</dbReference>
<evidence type="ECO:0000313" key="10">
    <source>
        <dbReference type="Proteomes" id="UP001044222"/>
    </source>
</evidence>
<evidence type="ECO:0000256" key="3">
    <source>
        <dbReference type="ARBA" id="ARBA00022825"/>
    </source>
</evidence>
<dbReference type="PROSITE" id="PS50240">
    <property type="entry name" value="TRYPSIN_DOM"/>
    <property type="match status" value="1"/>
</dbReference>
<keyword evidence="1 5" id="KW-0645">Protease</keyword>
<evidence type="ECO:0000256" key="7">
    <source>
        <dbReference type="SAM" id="SignalP"/>
    </source>
</evidence>
<evidence type="ECO:0000256" key="1">
    <source>
        <dbReference type="ARBA" id="ARBA00022670"/>
    </source>
</evidence>
<keyword evidence="7" id="KW-0732">Signal</keyword>
<evidence type="ECO:0000256" key="2">
    <source>
        <dbReference type="ARBA" id="ARBA00022801"/>
    </source>
</evidence>
<comment type="caution">
    <text evidence="9">The sequence shown here is derived from an EMBL/GenBank/DDBJ whole genome shotgun (WGS) entry which is preliminary data.</text>
</comment>
<dbReference type="CDD" id="cd00190">
    <property type="entry name" value="Tryp_SPc"/>
    <property type="match status" value="1"/>
</dbReference>